<reference evidence="2 3" key="1">
    <citation type="journal article" date="2021" name="Commun. Biol.">
        <title>The genome of Shorea leprosula (Dipterocarpaceae) highlights the ecological relevance of drought in aseasonal tropical rainforests.</title>
        <authorList>
            <person name="Ng K.K.S."/>
            <person name="Kobayashi M.J."/>
            <person name="Fawcett J.A."/>
            <person name="Hatakeyama M."/>
            <person name="Paape T."/>
            <person name="Ng C.H."/>
            <person name="Ang C.C."/>
            <person name="Tnah L.H."/>
            <person name="Lee C.T."/>
            <person name="Nishiyama T."/>
            <person name="Sese J."/>
            <person name="O'Brien M.J."/>
            <person name="Copetti D."/>
            <person name="Mohd Noor M.I."/>
            <person name="Ong R.C."/>
            <person name="Putra M."/>
            <person name="Sireger I.Z."/>
            <person name="Indrioko S."/>
            <person name="Kosugi Y."/>
            <person name="Izuno A."/>
            <person name="Isagi Y."/>
            <person name="Lee S.L."/>
            <person name="Shimizu K.K."/>
        </authorList>
    </citation>
    <scope>NUCLEOTIDE SEQUENCE [LARGE SCALE GENOMIC DNA]</scope>
    <source>
        <strain evidence="2">214</strain>
    </source>
</reference>
<keyword evidence="1" id="KW-1133">Transmembrane helix</keyword>
<dbReference type="EMBL" id="BPVZ01000512">
    <property type="protein sequence ID" value="GKV51557.1"/>
    <property type="molecule type" value="Genomic_DNA"/>
</dbReference>
<protein>
    <recommendedName>
        <fullName evidence="4">SLC26A/SulP transporter domain-containing protein</fullName>
    </recommendedName>
</protein>
<evidence type="ECO:0000313" key="3">
    <source>
        <dbReference type="Proteomes" id="UP001054252"/>
    </source>
</evidence>
<keyword evidence="1" id="KW-0472">Membrane</keyword>
<evidence type="ECO:0000256" key="1">
    <source>
        <dbReference type="SAM" id="Phobius"/>
    </source>
</evidence>
<organism evidence="2 3">
    <name type="scientific">Rubroshorea leprosula</name>
    <dbReference type="NCBI Taxonomy" id="152421"/>
    <lineage>
        <taxon>Eukaryota</taxon>
        <taxon>Viridiplantae</taxon>
        <taxon>Streptophyta</taxon>
        <taxon>Embryophyta</taxon>
        <taxon>Tracheophyta</taxon>
        <taxon>Spermatophyta</taxon>
        <taxon>Magnoliopsida</taxon>
        <taxon>eudicotyledons</taxon>
        <taxon>Gunneridae</taxon>
        <taxon>Pentapetalae</taxon>
        <taxon>rosids</taxon>
        <taxon>malvids</taxon>
        <taxon>Malvales</taxon>
        <taxon>Dipterocarpaceae</taxon>
        <taxon>Rubroshorea</taxon>
    </lineage>
</organism>
<feature type="transmembrane region" description="Helical" evidence="1">
    <location>
        <begin position="53"/>
        <end position="71"/>
    </location>
</feature>
<dbReference type="Proteomes" id="UP001054252">
    <property type="component" value="Unassembled WGS sequence"/>
</dbReference>
<evidence type="ECO:0000313" key="2">
    <source>
        <dbReference type="EMBL" id="GKV51557.1"/>
    </source>
</evidence>
<accession>A0AAV5MPU9</accession>
<dbReference type="AlphaFoldDB" id="A0AAV5MPU9"/>
<name>A0AAV5MPU9_9ROSI</name>
<proteinExistence type="predicted"/>
<comment type="caution">
    <text evidence="2">The sequence shown here is derived from an EMBL/GenBank/DDBJ whole genome shotgun (WGS) entry which is preliminary data.</text>
</comment>
<evidence type="ECO:0008006" key="4">
    <source>
        <dbReference type="Google" id="ProtNLM"/>
    </source>
</evidence>
<gene>
    <name evidence="2" type="ORF">SLEP1_g58199</name>
</gene>
<feature type="non-terminal residue" evidence="2">
    <location>
        <position position="1"/>
    </location>
</feature>
<keyword evidence="1" id="KW-0812">Transmembrane</keyword>
<keyword evidence="3" id="KW-1185">Reference proteome</keyword>
<feature type="transmembrane region" description="Helical" evidence="1">
    <location>
        <begin position="12"/>
        <end position="41"/>
    </location>
</feature>
<sequence length="97" mass="10552">SSGFIGVMSAILMLIPIAFLEITHSSSAGAFLIIIIDVIVIKNLSCIPRVRNIPIRNVIGVAILAKISWLLNVPTLNATLPDIMFGVSLDNLNIWRQ</sequence>